<gene>
    <name evidence="1" type="ORF">SAMN03080617_00022</name>
</gene>
<name>A0A1G5UU87_9BACT</name>
<organism evidence="1 2">
    <name type="scientific">Algoriphagus alkaliphilus</name>
    <dbReference type="NCBI Taxonomy" id="279824"/>
    <lineage>
        <taxon>Bacteria</taxon>
        <taxon>Pseudomonadati</taxon>
        <taxon>Bacteroidota</taxon>
        <taxon>Cytophagia</taxon>
        <taxon>Cytophagales</taxon>
        <taxon>Cyclobacteriaceae</taxon>
        <taxon>Algoriphagus</taxon>
    </lineage>
</organism>
<dbReference type="STRING" id="279824.SAMN03080617_00022"/>
<evidence type="ECO:0000313" key="1">
    <source>
        <dbReference type="EMBL" id="SDA37204.1"/>
    </source>
</evidence>
<keyword evidence="2" id="KW-1185">Reference proteome</keyword>
<proteinExistence type="predicted"/>
<protein>
    <submittedName>
        <fullName evidence="1">Uncharacterized protein</fullName>
    </submittedName>
</protein>
<dbReference type="EMBL" id="FMXE01000002">
    <property type="protein sequence ID" value="SDA37204.1"/>
    <property type="molecule type" value="Genomic_DNA"/>
</dbReference>
<dbReference type="AlphaFoldDB" id="A0A1G5UU87"/>
<reference evidence="2" key="1">
    <citation type="submission" date="2016-10" db="EMBL/GenBank/DDBJ databases">
        <authorList>
            <person name="Varghese N."/>
            <person name="Submissions S."/>
        </authorList>
    </citation>
    <scope>NUCLEOTIDE SEQUENCE [LARGE SCALE GENOMIC DNA]</scope>
    <source>
        <strain evidence="2">DSM 22703</strain>
    </source>
</reference>
<evidence type="ECO:0000313" key="2">
    <source>
        <dbReference type="Proteomes" id="UP000198756"/>
    </source>
</evidence>
<dbReference type="Proteomes" id="UP000198756">
    <property type="component" value="Unassembled WGS sequence"/>
</dbReference>
<accession>A0A1G5UU87</accession>
<sequence length="44" mass="5237">MEVFLGCFVNGKKLTRVYKKGFLNLKNIVVCKQHFYILLFEKNI</sequence>